<dbReference type="PANTHER" id="PTHR11904">
    <property type="entry name" value="METHYLTHIOADENOSINE/PURINE NUCLEOSIDE PHOSPHORYLASE"/>
    <property type="match status" value="1"/>
</dbReference>
<gene>
    <name evidence="8" type="ORF">BSTOLATCC_MIC22020</name>
</gene>
<dbReference type="Proteomes" id="UP001162131">
    <property type="component" value="Unassembled WGS sequence"/>
</dbReference>
<dbReference type="PANTHER" id="PTHR11904:SF9">
    <property type="entry name" value="PURINE NUCLEOSIDE PHOSPHORYLASE-RELATED"/>
    <property type="match status" value="1"/>
</dbReference>
<dbReference type="NCBIfam" id="NF006054">
    <property type="entry name" value="PRK08202.1"/>
    <property type="match status" value="1"/>
</dbReference>
<keyword evidence="5" id="KW-0808">Transferase</keyword>
<evidence type="ECO:0000256" key="5">
    <source>
        <dbReference type="ARBA" id="ARBA00022679"/>
    </source>
</evidence>
<dbReference type="NCBIfam" id="TIGR01697">
    <property type="entry name" value="PNPH-PUNA-XAPA"/>
    <property type="match status" value="1"/>
</dbReference>
<evidence type="ECO:0000256" key="2">
    <source>
        <dbReference type="ARBA" id="ARBA00006751"/>
    </source>
</evidence>
<organism evidence="8 9">
    <name type="scientific">Blepharisma stoltei</name>
    <dbReference type="NCBI Taxonomy" id="1481888"/>
    <lineage>
        <taxon>Eukaryota</taxon>
        <taxon>Sar</taxon>
        <taxon>Alveolata</taxon>
        <taxon>Ciliophora</taxon>
        <taxon>Postciliodesmatophora</taxon>
        <taxon>Heterotrichea</taxon>
        <taxon>Heterotrichida</taxon>
        <taxon>Blepharismidae</taxon>
        <taxon>Blepharisma</taxon>
    </lineage>
</organism>
<dbReference type="EC" id="2.4.2.1" evidence="3"/>
<dbReference type="InterPro" id="IPR035994">
    <property type="entry name" value="Nucleoside_phosphorylase_sf"/>
</dbReference>
<sequence length="809" mass="90778">MADSFPSTTSQLYNALKISSEYILQRLPKAEVSIILGSGITEFYLRIENLQGIPFHDIPYLPVPTVSGHKGTLYHGTIHGKPIFCWGGRLHGYEGYSNFQISYIAHLSAFLGCNTLILTNASGCSMPGVKPGDIVLLKDYIKQFGRNPLDTGLHTLFTEPHTSFAFDEDLRKYAIQIAKRLPNITVHEGTYFWVRGPSFETPYEVESYTALGGDLFGMSTVPEILAGQAHGMRVLTAAVVTNLAAGLVKDEILTHELVKETIAKVKNEIEEYFMQILSELPPFEGTIQTEWTNDVIPRALNQGRIEITEEQIRAAIRWLRQVNEGRPSPTLAVVINSKQKFRLSELRKVYYSEIPNFPQISYASRQGYILIGDLASTNLIFLVNSDYEGLETYESYFLIKTLIGFGITHLHYIFPVLNLDKTGIVGIDDYFSLHIKGCAEGSRNDAARITSIGDHSVMVFPGPTLPTAAEYEMARRLNFDLVSISSTSILSEASNNGLPHSASCYNCNFKEDFLTNSEVIQALSLNLFKNSREPLLWFPSLYHKEELSAFNHVLESPQDLEIIAAEIKSEFSPIATIIISDTLGESFLTHFQVTKSYTFGPWFPQTLHFTSENFMIIKGSPILRHGDKHHKMLFPTFLSNLLKISKIFIFEEVSTCSEHIQLGSWIRITQQCGLAFFNPLFGPNINHWGVRFPDMSAAFSWNFDWKSAFLAHGINCEEGKLVYTSSEREAHGRALAKVGNVLGAGVLGKTGQYSAIITQHKHAEEEARKVLYLGYANYDPMRDQHARQPSDEHFLALKELLLSSIPKVI</sequence>
<evidence type="ECO:0000256" key="6">
    <source>
        <dbReference type="ARBA" id="ARBA00031036"/>
    </source>
</evidence>
<protein>
    <recommendedName>
        <fullName evidence="3">purine-nucleoside phosphorylase</fullName>
        <ecNumber evidence="3">2.4.2.1</ecNumber>
    </recommendedName>
    <alternativeName>
        <fullName evidence="6">Inosine-guanosine phosphorylase</fullName>
    </alternativeName>
</protein>
<evidence type="ECO:0000313" key="9">
    <source>
        <dbReference type="Proteomes" id="UP001162131"/>
    </source>
</evidence>
<proteinExistence type="inferred from homology"/>
<feature type="domain" description="Nucleoside phosphorylase" evidence="7">
    <location>
        <begin position="34"/>
        <end position="276"/>
    </location>
</feature>
<evidence type="ECO:0000256" key="1">
    <source>
        <dbReference type="ARBA" id="ARBA00005058"/>
    </source>
</evidence>
<keyword evidence="9" id="KW-1185">Reference proteome</keyword>
<accession>A0AAU9IVU5</accession>
<keyword evidence="4" id="KW-0328">Glycosyltransferase</keyword>
<evidence type="ECO:0000259" key="7">
    <source>
        <dbReference type="Pfam" id="PF01048"/>
    </source>
</evidence>
<evidence type="ECO:0000313" key="8">
    <source>
        <dbReference type="EMBL" id="CAG9318649.1"/>
    </source>
</evidence>
<dbReference type="InterPro" id="IPR011268">
    <property type="entry name" value="Purine_phosphorylase"/>
</dbReference>
<comment type="similarity">
    <text evidence="2">Belongs to the PNP/MTAP phosphorylase family.</text>
</comment>
<dbReference type="EMBL" id="CAJZBQ010000021">
    <property type="protein sequence ID" value="CAG9318649.1"/>
    <property type="molecule type" value="Genomic_DNA"/>
</dbReference>
<reference evidence="8" key="1">
    <citation type="submission" date="2021-09" db="EMBL/GenBank/DDBJ databases">
        <authorList>
            <consortium name="AG Swart"/>
            <person name="Singh M."/>
            <person name="Singh A."/>
            <person name="Seah K."/>
            <person name="Emmerich C."/>
        </authorList>
    </citation>
    <scope>NUCLEOTIDE SEQUENCE</scope>
    <source>
        <strain evidence="8">ATCC30299</strain>
    </source>
</reference>
<name>A0AAU9IVU5_9CILI</name>
<comment type="pathway">
    <text evidence="1">Purine metabolism; purine nucleoside salvage.</text>
</comment>
<comment type="caution">
    <text evidence="8">The sequence shown here is derived from an EMBL/GenBank/DDBJ whole genome shotgun (WGS) entry which is preliminary data.</text>
</comment>
<dbReference type="Pfam" id="PF01048">
    <property type="entry name" value="PNP_UDP_1"/>
    <property type="match status" value="1"/>
</dbReference>
<dbReference type="InterPro" id="IPR000845">
    <property type="entry name" value="Nucleoside_phosphorylase_d"/>
</dbReference>
<evidence type="ECO:0000256" key="3">
    <source>
        <dbReference type="ARBA" id="ARBA00011886"/>
    </source>
</evidence>
<dbReference type="GO" id="GO:0009116">
    <property type="term" value="P:nucleoside metabolic process"/>
    <property type="evidence" value="ECO:0007669"/>
    <property type="project" value="InterPro"/>
</dbReference>
<evidence type="ECO:0000256" key="4">
    <source>
        <dbReference type="ARBA" id="ARBA00022676"/>
    </source>
</evidence>
<dbReference type="CDD" id="cd09009">
    <property type="entry name" value="PNP-EcPNPII_like"/>
    <property type="match status" value="1"/>
</dbReference>
<dbReference type="GO" id="GO:0005737">
    <property type="term" value="C:cytoplasm"/>
    <property type="evidence" value="ECO:0007669"/>
    <property type="project" value="TreeGrafter"/>
</dbReference>
<dbReference type="GO" id="GO:0004731">
    <property type="term" value="F:purine-nucleoside phosphorylase activity"/>
    <property type="evidence" value="ECO:0007669"/>
    <property type="project" value="UniProtKB-EC"/>
</dbReference>
<dbReference type="SUPFAM" id="SSF53167">
    <property type="entry name" value="Purine and uridine phosphorylases"/>
    <property type="match status" value="3"/>
</dbReference>
<dbReference type="AlphaFoldDB" id="A0AAU9IVU5"/>
<dbReference type="Gene3D" id="3.40.50.1580">
    <property type="entry name" value="Nucleoside phosphorylase domain"/>
    <property type="match status" value="2"/>
</dbReference>